<comment type="caution">
    <text evidence="2">The sequence shown here is derived from an EMBL/GenBank/DDBJ whole genome shotgun (WGS) entry which is preliminary data.</text>
</comment>
<dbReference type="Gene3D" id="1.10.10.10">
    <property type="entry name" value="Winged helix-like DNA-binding domain superfamily/Winged helix DNA-binding domain"/>
    <property type="match status" value="1"/>
</dbReference>
<name>A0ABS0D0U2_9NOCA</name>
<keyword evidence="3" id="KW-1185">Reference proteome</keyword>
<protein>
    <recommendedName>
        <fullName evidence="1">FtsK gamma domain-containing protein</fullName>
    </recommendedName>
</protein>
<reference evidence="2 3" key="1">
    <citation type="submission" date="2020-10" db="EMBL/GenBank/DDBJ databases">
        <title>Identification of Nocardia species via Next-generation sequencing and recognition of intraspecies genetic diversity.</title>
        <authorList>
            <person name="Li P."/>
            <person name="Li P."/>
            <person name="Lu B."/>
        </authorList>
    </citation>
    <scope>NUCLEOTIDE SEQUENCE [LARGE SCALE GENOMIC DNA]</scope>
    <source>
        <strain evidence="2 3">BJ06-0157</strain>
    </source>
</reference>
<dbReference type="InterPro" id="IPR050206">
    <property type="entry name" value="FtsK/SpoIIIE/SftA"/>
</dbReference>
<dbReference type="PANTHER" id="PTHR22683">
    <property type="entry name" value="SPORULATION PROTEIN RELATED"/>
    <property type="match status" value="1"/>
</dbReference>
<evidence type="ECO:0000259" key="1">
    <source>
        <dbReference type="SMART" id="SM00843"/>
    </source>
</evidence>
<dbReference type="PANTHER" id="PTHR22683:SF41">
    <property type="entry name" value="DNA TRANSLOCASE FTSK"/>
    <property type="match status" value="1"/>
</dbReference>
<sequence length="342" mass="37284">MTTVKVGTADFRHALNAVRVHACTDSEIPPIHRIRLAVDRQNIVVTATDMFTAGLAIASVLDSADEPGQYPCTVDIAPSDIKNILQIFTAGKEKSDTPEFELRLDITKDRITITDCSGLIDGHALTVPRMPTDGGTLCTIPGLIARQHGSDATLLTDMSVGGEMMARFSAASNAYGQALEVEAHSASRALLIRCGESFLGLMMPRQLLDRDLDDRREWSAGWSRRLPDIVAAAEAERIEQHAQVDIVDLDADEIGDDRDMFLRAVDLVVRSQFGSAAMLQRRMRIGFAKAARLLELMEQAGIVGPADGSKARAVHVRAEDLDSLLADLRASEQDDDHEGENR</sequence>
<evidence type="ECO:0000313" key="2">
    <source>
        <dbReference type="EMBL" id="MBF6302276.1"/>
    </source>
</evidence>
<dbReference type="EMBL" id="JADLQX010000040">
    <property type="protein sequence ID" value="MBF6302276.1"/>
    <property type="molecule type" value="Genomic_DNA"/>
</dbReference>
<dbReference type="Proteomes" id="UP000702209">
    <property type="component" value="Unassembled WGS sequence"/>
</dbReference>
<dbReference type="InterPro" id="IPR036390">
    <property type="entry name" value="WH_DNA-bd_sf"/>
</dbReference>
<dbReference type="SMART" id="SM00843">
    <property type="entry name" value="Ftsk_gamma"/>
    <property type="match status" value="1"/>
</dbReference>
<proteinExistence type="predicted"/>
<accession>A0ABS0D0U2</accession>
<evidence type="ECO:0000313" key="3">
    <source>
        <dbReference type="Proteomes" id="UP000702209"/>
    </source>
</evidence>
<dbReference type="SUPFAM" id="SSF46785">
    <property type="entry name" value="Winged helix' DNA-binding domain"/>
    <property type="match status" value="1"/>
</dbReference>
<dbReference type="Pfam" id="PF09397">
    <property type="entry name" value="FtsK_gamma"/>
    <property type="match status" value="1"/>
</dbReference>
<dbReference type="InterPro" id="IPR018541">
    <property type="entry name" value="Ftsk_gamma"/>
</dbReference>
<gene>
    <name evidence="2" type="ORF">IU459_32755</name>
</gene>
<dbReference type="InterPro" id="IPR036388">
    <property type="entry name" value="WH-like_DNA-bd_sf"/>
</dbReference>
<dbReference type="Gene3D" id="3.10.150.10">
    <property type="entry name" value="DNA Polymerase III, subunit A, domain 2"/>
    <property type="match status" value="1"/>
</dbReference>
<feature type="domain" description="FtsK gamma" evidence="1">
    <location>
        <begin position="255"/>
        <end position="319"/>
    </location>
</feature>
<organism evidence="2 3">
    <name type="scientific">Nocardia amamiensis</name>
    <dbReference type="NCBI Taxonomy" id="404578"/>
    <lineage>
        <taxon>Bacteria</taxon>
        <taxon>Bacillati</taxon>
        <taxon>Actinomycetota</taxon>
        <taxon>Actinomycetes</taxon>
        <taxon>Mycobacteriales</taxon>
        <taxon>Nocardiaceae</taxon>
        <taxon>Nocardia</taxon>
    </lineage>
</organism>